<protein>
    <submittedName>
        <fullName evidence="1">Uncharacterized protein</fullName>
    </submittedName>
</protein>
<name>A0A0P7BWA0_9HYPO</name>
<dbReference type="Proteomes" id="UP000050424">
    <property type="component" value="Unassembled WGS sequence"/>
</dbReference>
<accession>A0A0P7BWA0</accession>
<evidence type="ECO:0000313" key="2">
    <source>
        <dbReference type="Proteomes" id="UP000050424"/>
    </source>
</evidence>
<organism evidence="1 2">
    <name type="scientific">Neonectria ditissima</name>
    <dbReference type="NCBI Taxonomy" id="78410"/>
    <lineage>
        <taxon>Eukaryota</taxon>
        <taxon>Fungi</taxon>
        <taxon>Dikarya</taxon>
        <taxon>Ascomycota</taxon>
        <taxon>Pezizomycotina</taxon>
        <taxon>Sordariomycetes</taxon>
        <taxon>Hypocreomycetidae</taxon>
        <taxon>Hypocreales</taxon>
        <taxon>Nectriaceae</taxon>
        <taxon>Neonectria</taxon>
    </lineage>
</organism>
<evidence type="ECO:0000313" key="1">
    <source>
        <dbReference type="EMBL" id="KPM44179.1"/>
    </source>
</evidence>
<proteinExistence type="predicted"/>
<dbReference type="OrthoDB" id="6499973at2759"/>
<gene>
    <name evidence="1" type="ORF">AK830_g2386</name>
</gene>
<dbReference type="AlphaFoldDB" id="A0A0P7BWA0"/>
<dbReference type="STRING" id="78410.A0A0P7BWA0"/>
<reference evidence="1 2" key="1">
    <citation type="submission" date="2015-09" db="EMBL/GenBank/DDBJ databases">
        <title>Draft genome of a European isolate of the apple canker pathogen Neonectria ditissima.</title>
        <authorList>
            <person name="Gomez-Cortecero A."/>
            <person name="Harrison R.J."/>
            <person name="Armitage A.D."/>
        </authorList>
    </citation>
    <scope>NUCLEOTIDE SEQUENCE [LARGE SCALE GENOMIC DNA]</scope>
    <source>
        <strain evidence="1 2">R09/05</strain>
    </source>
</reference>
<dbReference type="EMBL" id="LKCW01000022">
    <property type="protein sequence ID" value="KPM44179.1"/>
    <property type="molecule type" value="Genomic_DNA"/>
</dbReference>
<comment type="caution">
    <text evidence="1">The sequence shown here is derived from an EMBL/GenBank/DDBJ whole genome shotgun (WGS) entry which is preliminary data.</text>
</comment>
<sequence length="250" mass="29395">MLKLEFNVNGIIDLIYREPRGIPGTVQRCTDRKLPENFKNYEKWGFTIYRTYYGPESDQSWNMLLGALKQQTLLALGYYEDQDDDKEDLEIVKNMFHLDPREDASLLEGLDVRGLREVCWKEDRSNRTMAARLYRHVLLADESVLTDIANGEFVVKAVAFDWEEGDENWGWMRIPTGYLLELWHTLMLWSEMTHRALEFDGEEEDLNGYIWPGSLSAPKTSCCSEVRPIFEHYAAQRRIQYVYSRSKRTV</sequence>
<keyword evidence="2" id="KW-1185">Reference proteome</keyword>